<dbReference type="Proteomes" id="UP000473278">
    <property type="component" value="Unassembled WGS sequence"/>
</dbReference>
<feature type="transmembrane region" description="Helical" evidence="1">
    <location>
        <begin position="12"/>
        <end position="32"/>
    </location>
</feature>
<dbReference type="PANTHER" id="PTHR37947:SF1">
    <property type="entry name" value="BLL2462 PROTEIN"/>
    <property type="match status" value="1"/>
</dbReference>
<accession>A0A6M1SMZ8</accession>
<dbReference type="EMBL" id="JAALLT010000002">
    <property type="protein sequence ID" value="NGP76419.1"/>
    <property type="molecule type" value="Genomic_DNA"/>
</dbReference>
<keyword evidence="1" id="KW-0472">Membrane</keyword>
<gene>
    <name evidence="2" type="ORF">G3570_07235</name>
</gene>
<name>A0A6M1SMZ8_9BACT</name>
<keyword evidence="1" id="KW-0812">Transmembrane</keyword>
<comment type="caution">
    <text evidence="2">The sequence shown here is derived from an EMBL/GenBank/DDBJ whole genome shotgun (WGS) entry which is preliminary data.</text>
</comment>
<sequence length="709" mass="80164">MDFIFQGFQSHLPIWLYLILFFLTTALSWWSYRDLRSTSPFVRYSLITLRSLVFLILLTLLVNPYYKAEQTRYEKPEIMVLWDNSESATIEKGSYNGRETYLDVIREIGISDTTLASYRLYSMGSAVEPSSLDSLPLNDSRTNIYNGIEAIKNQGDDISGAIMITDGIFNQGRNPAFEAGNISVPVMTVALGDTVDQKDLIVEEVRTNDTGYLETLHPLEARITTNGFTGRNFQVELRKGSEILQRQSISPAKNRTSHTLNFDINLQEEGLQQYEIVIPSVEGEWTATNNIQPFAIDVLNDKQRILSLAFEIHPDVKAVRSLLLEDENTRLIPRTWLGSDRFIEGDLDFSADTLELLILHGYPGRGLPAEVDTKVGNLLTEVPTIIIATPLSDFRSLQESNQNILPVSLGRYANAQTVRLLPDAEPTDHPIMELPEISYDLLPPLKAPVRSIVDATPGSTILFVSEFQGANTNQPLITIKELGNSRQSQLSGYNWHRLAQSSNRSIRQYWENLFYNIVSWTATKPDNRRLKVQPSQKVFTGTEPIILNAFLTNESGEKVTDGTVDVEFEGEGIETRFYSMTNIGDGQYQLTINALPMGIYRYEATAKKGNRIIDTQQGELSVSNTNTEFVNTERNDNLLKQISSRTGGSYFTFADLAAFNDSLNEKGMLSREEKVETTLFFPYQHSFWFILIITLLTAEWITRKYFALS</sequence>
<keyword evidence="3" id="KW-1185">Reference proteome</keyword>
<dbReference type="RefSeq" id="WP_165140753.1">
    <property type="nucleotide sequence ID" value="NZ_JAALLT010000002.1"/>
</dbReference>
<evidence type="ECO:0000256" key="1">
    <source>
        <dbReference type="SAM" id="Phobius"/>
    </source>
</evidence>
<evidence type="ECO:0008006" key="4">
    <source>
        <dbReference type="Google" id="ProtNLM"/>
    </source>
</evidence>
<evidence type="ECO:0000313" key="2">
    <source>
        <dbReference type="EMBL" id="NGP76419.1"/>
    </source>
</evidence>
<dbReference type="PANTHER" id="PTHR37947">
    <property type="entry name" value="BLL2462 PROTEIN"/>
    <property type="match status" value="1"/>
</dbReference>
<proteinExistence type="predicted"/>
<organism evidence="2 3">
    <name type="scientific">Halalkalibaculum roseum</name>
    <dbReference type="NCBI Taxonomy" id="2709311"/>
    <lineage>
        <taxon>Bacteria</taxon>
        <taxon>Pseudomonadati</taxon>
        <taxon>Balneolota</taxon>
        <taxon>Balneolia</taxon>
        <taxon>Balneolales</taxon>
        <taxon>Balneolaceae</taxon>
        <taxon>Halalkalibaculum</taxon>
    </lineage>
</organism>
<evidence type="ECO:0000313" key="3">
    <source>
        <dbReference type="Proteomes" id="UP000473278"/>
    </source>
</evidence>
<protein>
    <recommendedName>
        <fullName evidence="4">VWA domain-containing protein</fullName>
    </recommendedName>
</protein>
<reference evidence="2 3" key="1">
    <citation type="submission" date="2020-02" db="EMBL/GenBank/DDBJ databases">
        <title>Balneolaceae bacterium YR4-1, complete genome.</title>
        <authorList>
            <person name="Li Y."/>
            <person name="Wu S."/>
        </authorList>
    </citation>
    <scope>NUCLEOTIDE SEQUENCE [LARGE SCALE GENOMIC DNA]</scope>
    <source>
        <strain evidence="2 3">YR4-1</strain>
    </source>
</reference>
<dbReference type="AlphaFoldDB" id="A0A6M1SMZ8"/>
<feature type="transmembrane region" description="Helical" evidence="1">
    <location>
        <begin position="44"/>
        <end position="66"/>
    </location>
</feature>
<keyword evidence="1" id="KW-1133">Transmembrane helix</keyword>